<feature type="chain" id="PRO_5019379866" description="Transmembrane protein" evidence="2">
    <location>
        <begin position="33"/>
        <end position="82"/>
    </location>
</feature>
<evidence type="ECO:0000313" key="4">
    <source>
        <dbReference type="Proteomes" id="UP000289340"/>
    </source>
</evidence>
<feature type="compositionally biased region" description="Pro residues" evidence="1">
    <location>
        <begin position="42"/>
        <end position="51"/>
    </location>
</feature>
<feature type="compositionally biased region" description="Pro residues" evidence="1">
    <location>
        <begin position="73"/>
        <end position="82"/>
    </location>
</feature>
<dbReference type="AlphaFoldDB" id="A0A445GZ07"/>
<keyword evidence="2" id="KW-0732">Signal</keyword>
<keyword evidence="4" id="KW-1185">Reference proteome</keyword>
<evidence type="ECO:0008006" key="5">
    <source>
        <dbReference type="Google" id="ProtNLM"/>
    </source>
</evidence>
<proteinExistence type="predicted"/>
<evidence type="ECO:0000313" key="3">
    <source>
        <dbReference type="EMBL" id="RZB66518.1"/>
    </source>
</evidence>
<organism evidence="3 4">
    <name type="scientific">Glycine soja</name>
    <name type="common">Wild soybean</name>
    <dbReference type="NCBI Taxonomy" id="3848"/>
    <lineage>
        <taxon>Eukaryota</taxon>
        <taxon>Viridiplantae</taxon>
        <taxon>Streptophyta</taxon>
        <taxon>Embryophyta</taxon>
        <taxon>Tracheophyta</taxon>
        <taxon>Spermatophyta</taxon>
        <taxon>Magnoliopsida</taxon>
        <taxon>eudicotyledons</taxon>
        <taxon>Gunneridae</taxon>
        <taxon>Pentapetalae</taxon>
        <taxon>rosids</taxon>
        <taxon>fabids</taxon>
        <taxon>Fabales</taxon>
        <taxon>Fabaceae</taxon>
        <taxon>Papilionoideae</taxon>
        <taxon>50 kb inversion clade</taxon>
        <taxon>NPAAA clade</taxon>
        <taxon>indigoferoid/millettioid clade</taxon>
        <taxon>Phaseoleae</taxon>
        <taxon>Glycine</taxon>
        <taxon>Glycine subgen. Soja</taxon>
    </lineage>
</organism>
<accession>A0A445GZ07</accession>
<dbReference type="Proteomes" id="UP000289340">
    <property type="component" value="Chromosome 15"/>
</dbReference>
<dbReference type="EMBL" id="QZWG01000015">
    <property type="protein sequence ID" value="RZB66518.1"/>
    <property type="molecule type" value="Genomic_DNA"/>
</dbReference>
<evidence type="ECO:0000256" key="1">
    <source>
        <dbReference type="SAM" id="MobiDB-lite"/>
    </source>
</evidence>
<protein>
    <recommendedName>
        <fullName evidence="5">Transmembrane protein</fullName>
    </recommendedName>
</protein>
<name>A0A445GZ07_GLYSO</name>
<gene>
    <name evidence="3" type="ORF">D0Y65_042206</name>
</gene>
<feature type="region of interest" description="Disordered" evidence="1">
    <location>
        <begin position="34"/>
        <end position="82"/>
    </location>
</feature>
<reference evidence="3 4" key="1">
    <citation type="submission" date="2018-09" db="EMBL/GenBank/DDBJ databases">
        <title>A high-quality reference genome of wild soybean provides a powerful tool to mine soybean genomes.</title>
        <authorList>
            <person name="Xie M."/>
            <person name="Chung C.Y.L."/>
            <person name="Li M.-W."/>
            <person name="Wong F.-L."/>
            <person name="Chan T.-F."/>
            <person name="Lam H.-M."/>
        </authorList>
    </citation>
    <scope>NUCLEOTIDE SEQUENCE [LARGE SCALE GENOMIC DNA]</scope>
    <source>
        <strain evidence="4">cv. W05</strain>
        <tissue evidence="3">Hypocotyl of etiolated seedlings</tissue>
    </source>
</reference>
<feature type="signal peptide" evidence="2">
    <location>
        <begin position="1"/>
        <end position="32"/>
    </location>
</feature>
<sequence length="82" mass="8912">MARTSLSSISIPFLILLIFAFTFFAQLAPVSADPRMRKLGPRPSPPPPPGHNPSRTRARTPDVRNTPGVLNVPSPPPILTNF</sequence>
<evidence type="ECO:0000256" key="2">
    <source>
        <dbReference type="SAM" id="SignalP"/>
    </source>
</evidence>
<comment type="caution">
    <text evidence="3">The sequence shown here is derived from an EMBL/GenBank/DDBJ whole genome shotgun (WGS) entry which is preliminary data.</text>
</comment>